<dbReference type="InterPro" id="IPR032359">
    <property type="entry name" value="KwaB-like"/>
</dbReference>
<sequence length="343" mass="39958">MNKLVELFDEIESTKTKDIKLLFITRYLKKDVKKSSKMLDKYLFKTYQIDIDSEIREHLHELSQEKISYVLKKGYEMTEYDVISDDTQCIMSYSMKNKVLSFSDVVNNQLDNKSELSRISSIEELIVSNEEIWAYCIGFENIEPSNKKVVYAFRKVQPSKVAIDEKENVKALSKIIRTHFNTKSKKLEILKGETINLDKQIDCLYYDGEFYILHKGYFEQIIGLQEEYKEESKVVVKELEDSGVIKGLELVKEEIEKTPAIHKKLVRIRKIGNHKDIDINKAKEVAEKYGIEIKIENNQIQIINNKDIENVLKILSDFYKTGEISGKSYGTYSGKQLTVRKAN</sequence>
<dbReference type="Pfam" id="PF16162">
    <property type="entry name" value="KwaB"/>
    <property type="match status" value="1"/>
</dbReference>
<dbReference type="AlphaFoldDB" id="A0AAW8CF95"/>
<proteinExistence type="predicted"/>
<dbReference type="RefSeq" id="WP_211597762.1">
    <property type="nucleotide sequence ID" value="NZ_JAGRQI010000007.1"/>
</dbReference>
<comment type="caution">
    <text evidence="1">The sequence shown here is derived from an EMBL/GenBank/DDBJ whole genome shotgun (WGS) entry which is preliminary data.</text>
</comment>
<evidence type="ECO:0000313" key="2">
    <source>
        <dbReference type="Proteomes" id="UP001230466"/>
    </source>
</evidence>
<accession>A0AAW8CF95</accession>
<reference evidence="1" key="1">
    <citation type="journal article" date="2023" name="Front. Microbiol.">
        <title>Phylogeography and host specificity of Pasteurellaceae pathogenic to sea-farmed fish in the north-east Atlantic.</title>
        <authorList>
            <person name="Gulla S."/>
            <person name="Colquhoun D.J."/>
            <person name="Olsen A.B."/>
            <person name="Spilsberg B."/>
            <person name="Lagesen K."/>
            <person name="Aakesson C.P."/>
            <person name="Strom S."/>
            <person name="Manji F."/>
            <person name="Birkbeck T.H."/>
            <person name="Nilsen H.K."/>
        </authorList>
    </citation>
    <scope>NUCLEOTIDE SEQUENCE</scope>
    <source>
        <strain evidence="1">VIB1234</strain>
    </source>
</reference>
<protein>
    <submittedName>
        <fullName evidence="1">DUF4868 domain-containing protein</fullName>
    </submittedName>
</protein>
<dbReference type="Proteomes" id="UP001230466">
    <property type="component" value="Unassembled WGS sequence"/>
</dbReference>
<evidence type="ECO:0000313" key="1">
    <source>
        <dbReference type="EMBL" id="MDP8187185.1"/>
    </source>
</evidence>
<dbReference type="EMBL" id="JASAYJ010000008">
    <property type="protein sequence ID" value="MDP8187185.1"/>
    <property type="molecule type" value="Genomic_DNA"/>
</dbReference>
<organism evidence="1 2">
    <name type="scientific">Pasteurella atlantica</name>
    <dbReference type="NCBI Taxonomy" id="2827233"/>
    <lineage>
        <taxon>Bacteria</taxon>
        <taxon>Pseudomonadati</taxon>
        <taxon>Pseudomonadota</taxon>
        <taxon>Gammaproteobacteria</taxon>
        <taxon>Pasteurellales</taxon>
        <taxon>Pasteurellaceae</taxon>
        <taxon>Pasteurella</taxon>
    </lineage>
</organism>
<name>A0AAW8CF95_9PAST</name>
<gene>
    <name evidence="1" type="ORF">QJU78_05285</name>
</gene>